<evidence type="ECO:0000256" key="1">
    <source>
        <dbReference type="ARBA" id="ARBA00010688"/>
    </source>
</evidence>
<proteinExistence type="inferred from homology"/>
<evidence type="ECO:0000256" key="5">
    <source>
        <dbReference type="ARBA" id="ARBA00022840"/>
    </source>
</evidence>
<evidence type="ECO:0000259" key="6">
    <source>
        <dbReference type="Pfam" id="PF00294"/>
    </source>
</evidence>
<evidence type="ECO:0000313" key="10">
    <source>
        <dbReference type="EMBL" id="CAB4947470.1"/>
    </source>
</evidence>
<dbReference type="GO" id="GO:0005524">
    <property type="term" value="F:ATP binding"/>
    <property type="evidence" value="ECO:0007669"/>
    <property type="project" value="UniProtKB-KW"/>
</dbReference>
<dbReference type="EMBL" id="CAFBMT010000018">
    <property type="protein sequence ID" value="CAB4947470.1"/>
    <property type="molecule type" value="Genomic_DNA"/>
</dbReference>
<dbReference type="InterPro" id="IPR011611">
    <property type="entry name" value="PfkB_dom"/>
</dbReference>
<dbReference type="InterPro" id="IPR029056">
    <property type="entry name" value="Ribokinase-like"/>
</dbReference>
<dbReference type="Gene3D" id="3.40.1190.20">
    <property type="match status" value="1"/>
</dbReference>
<comment type="similarity">
    <text evidence="1">Belongs to the carbohydrate kinase PfkB family.</text>
</comment>
<organism evidence="10">
    <name type="scientific">freshwater metagenome</name>
    <dbReference type="NCBI Taxonomy" id="449393"/>
    <lineage>
        <taxon>unclassified sequences</taxon>
        <taxon>metagenomes</taxon>
        <taxon>ecological metagenomes</taxon>
    </lineage>
</organism>
<dbReference type="EMBL" id="CAESGF010000019">
    <property type="protein sequence ID" value="CAB4364857.1"/>
    <property type="molecule type" value="Genomic_DNA"/>
</dbReference>
<evidence type="ECO:0000256" key="3">
    <source>
        <dbReference type="ARBA" id="ARBA00022741"/>
    </source>
</evidence>
<dbReference type="EMBL" id="CAFBOL010000120">
    <property type="protein sequence ID" value="CAB5013554.1"/>
    <property type="molecule type" value="Genomic_DNA"/>
</dbReference>
<dbReference type="PANTHER" id="PTHR43085:SF1">
    <property type="entry name" value="PSEUDOURIDINE KINASE-RELATED"/>
    <property type="match status" value="1"/>
</dbReference>
<dbReference type="SUPFAM" id="SSF53613">
    <property type="entry name" value="Ribokinase-like"/>
    <property type="match status" value="1"/>
</dbReference>
<protein>
    <submittedName>
        <fullName evidence="10">Unannotated protein</fullName>
    </submittedName>
</protein>
<accession>A0A6J7JV64</accession>
<gene>
    <name evidence="8" type="ORF">UFOPK2656_02400</name>
    <name evidence="9" type="ORF">UFOPK3099_02459</name>
    <name evidence="10" type="ORF">UFOPK3651_02618</name>
    <name evidence="11" type="ORF">UFOPK3931_02944</name>
    <name evidence="7" type="ORF">UFOPK4189_02615</name>
</gene>
<name>A0A6J7JV64_9ZZZZ</name>
<evidence type="ECO:0000313" key="9">
    <source>
        <dbReference type="EMBL" id="CAB4833978.1"/>
    </source>
</evidence>
<evidence type="ECO:0000313" key="7">
    <source>
        <dbReference type="EMBL" id="CAB4364857.1"/>
    </source>
</evidence>
<feature type="domain" description="Carbohydrate kinase PfkB" evidence="6">
    <location>
        <begin position="160"/>
        <end position="267"/>
    </location>
</feature>
<dbReference type="GO" id="GO:0016301">
    <property type="term" value="F:kinase activity"/>
    <property type="evidence" value="ECO:0007669"/>
    <property type="project" value="UniProtKB-KW"/>
</dbReference>
<keyword evidence="5" id="KW-0067">ATP-binding</keyword>
<evidence type="ECO:0000256" key="2">
    <source>
        <dbReference type="ARBA" id="ARBA00022679"/>
    </source>
</evidence>
<evidence type="ECO:0000256" key="4">
    <source>
        <dbReference type="ARBA" id="ARBA00022777"/>
    </source>
</evidence>
<sequence>MGAPRLLVVGGASLDLIHIDGEPVATPGGAGLYTALAAVRAGVQVTMLAPVPDPMPPELEPARRLLNWVGPIVPVAELPRFEIAYDDGGAITLFREYLGAEPEMTPALLDLIADMPSCAYCVPFMDAGLQRKFVDALRERGCLTVGSTYGKAAQLETALVRATLSTTDLSFCNAAEQSLLFGDTASSAPAPGQLRFVTRGASGVSVFQGDHRTDLTGHPVAVVDPTGAGDTFCGTTVARLLLGDHPVEAARRGNAAAAEMVTALGPTMLWQPGPPPLPHADHRARVNTDVVDRMAELVAEMADLRGFDFTGDLFPAVGDPATIDWFAAATLQQFGFWYSADDHWDRSMIDAIDGTTRKGSDYLWAVYRRWATADPNAMSAAGQAAVTADTWHALAAADDGSDPFPEPNLCAELAAAYGTTMQHLGLTPTELISVAAATAHPMRSLLTLLDHVGGYREDPLRKKSALLGVILRQRPERLLPAAERDDAPPIVDYHVQRSCLRTGMVAIDDAQLAAKVQARTVLDEDEEAAIRRATFYAVARLCERSGRTMGAVDWFLFQMRHRCPEVATPVCADCPADPQCSHLVQLFQPVRRTTFY</sequence>
<dbReference type="InterPro" id="IPR050306">
    <property type="entry name" value="PfkB_Carbo_kinase"/>
</dbReference>
<keyword evidence="2" id="KW-0808">Transferase</keyword>
<dbReference type="EMBL" id="CAFAAV010000244">
    <property type="protein sequence ID" value="CAB4833978.1"/>
    <property type="molecule type" value="Genomic_DNA"/>
</dbReference>
<reference evidence="10" key="1">
    <citation type="submission" date="2020-05" db="EMBL/GenBank/DDBJ databases">
        <authorList>
            <person name="Chiriac C."/>
            <person name="Salcher M."/>
            <person name="Ghai R."/>
            <person name="Kavagutti S V."/>
        </authorList>
    </citation>
    <scope>NUCLEOTIDE SEQUENCE</scope>
</reference>
<keyword evidence="3" id="KW-0547">Nucleotide-binding</keyword>
<dbReference type="Pfam" id="PF00294">
    <property type="entry name" value="PfkB"/>
    <property type="match status" value="1"/>
</dbReference>
<dbReference type="PANTHER" id="PTHR43085">
    <property type="entry name" value="HEXOKINASE FAMILY MEMBER"/>
    <property type="match status" value="1"/>
</dbReference>
<keyword evidence="4" id="KW-0418">Kinase</keyword>
<dbReference type="AlphaFoldDB" id="A0A6J7JV64"/>
<dbReference type="EMBL" id="CAEZYF010000017">
    <property type="protein sequence ID" value="CAB4734776.1"/>
    <property type="molecule type" value="Genomic_DNA"/>
</dbReference>
<evidence type="ECO:0000313" key="11">
    <source>
        <dbReference type="EMBL" id="CAB5013554.1"/>
    </source>
</evidence>
<evidence type="ECO:0000313" key="8">
    <source>
        <dbReference type="EMBL" id="CAB4734776.1"/>
    </source>
</evidence>